<name>A0A1H7WJJ5_9BACI</name>
<evidence type="ECO:0000313" key="3">
    <source>
        <dbReference type="Proteomes" id="UP000198553"/>
    </source>
</evidence>
<accession>A0A1H7WJJ5</accession>
<dbReference type="EMBL" id="FOBW01000001">
    <property type="protein sequence ID" value="SEM21670.1"/>
    <property type="molecule type" value="Genomic_DNA"/>
</dbReference>
<protein>
    <recommendedName>
        <fullName evidence="4">YesK-like protein</fullName>
    </recommendedName>
</protein>
<evidence type="ECO:0000313" key="2">
    <source>
        <dbReference type="EMBL" id="SEM21670.1"/>
    </source>
</evidence>
<feature type="transmembrane region" description="Helical" evidence="1">
    <location>
        <begin position="12"/>
        <end position="35"/>
    </location>
</feature>
<dbReference type="STRING" id="930146.SAMN05192533_101455"/>
<gene>
    <name evidence="2" type="ORF">SAMN05192533_101455</name>
</gene>
<evidence type="ECO:0008006" key="4">
    <source>
        <dbReference type="Google" id="ProtNLM"/>
    </source>
</evidence>
<keyword evidence="1" id="KW-0812">Transmembrane</keyword>
<dbReference type="OrthoDB" id="2892502at2"/>
<keyword evidence="1" id="KW-0472">Membrane</keyword>
<sequence>MSFFFLGSIFSSIGFISIAALLWGLIVTSVVLLLFSFKEKSWKLLLFSGIVFIIPGLVLFTQGGAFRLFLVFPLLAIVLAFIMKKFVKKNGENIGL</sequence>
<feature type="transmembrane region" description="Helical" evidence="1">
    <location>
        <begin position="66"/>
        <end position="83"/>
    </location>
</feature>
<organism evidence="2 3">
    <name type="scientific">Mesobacillus persicus</name>
    <dbReference type="NCBI Taxonomy" id="930146"/>
    <lineage>
        <taxon>Bacteria</taxon>
        <taxon>Bacillati</taxon>
        <taxon>Bacillota</taxon>
        <taxon>Bacilli</taxon>
        <taxon>Bacillales</taxon>
        <taxon>Bacillaceae</taxon>
        <taxon>Mesobacillus</taxon>
    </lineage>
</organism>
<dbReference type="Proteomes" id="UP000198553">
    <property type="component" value="Unassembled WGS sequence"/>
</dbReference>
<keyword evidence="1" id="KW-1133">Transmembrane helix</keyword>
<dbReference type="RefSeq" id="WP_090740723.1">
    <property type="nucleotide sequence ID" value="NZ_FOBW01000001.1"/>
</dbReference>
<dbReference type="AlphaFoldDB" id="A0A1H7WJJ5"/>
<proteinExistence type="predicted"/>
<feature type="transmembrane region" description="Helical" evidence="1">
    <location>
        <begin position="42"/>
        <end position="60"/>
    </location>
</feature>
<evidence type="ECO:0000256" key="1">
    <source>
        <dbReference type="SAM" id="Phobius"/>
    </source>
</evidence>
<keyword evidence="3" id="KW-1185">Reference proteome</keyword>
<reference evidence="3" key="1">
    <citation type="submission" date="2016-10" db="EMBL/GenBank/DDBJ databases">
        <authorList>
            <person name="Varghese N."/>
            <person name="Submissions S."/>
        </authorList>
    </citation>
    <scope>NUCLEOTIDE SEQUENCE [LARGE SCALE GENOMIC DNA]</scope>
    <source>
        <strain evidence="3">B48,IBRC-M 10115,DSM 25386,CECT 8001</strain>
    </source>
</reference>